<evidence type="ECO:0000313" key="8">
    <source>
        <dbReference type="Proteomes" id="UP000321362"/>
    </source>
</evidence>
<dbReference type="GO" id="GO:0030313">
    <property type="term" value="C:cell envelope"/>
    <property type="evidence" value="ECO:0007669"/>
    <property type="project" value="UniProtKB-SubCell"/>
</dbReference>
<feature type="transmembrane region" description="Helical" evidence="5">
    <location>
        <begin position="68"/>
        <end position="90"/>
    </location>
</feature>
<dbReference type="Proteomes" id="UP000321362">
    <property type="component" value="Chromosome"/>
</dbReference>
<evidence type="ECO:0000313" key="7">
    <source>
        <dbReference type="EMBL" id="QEC79844.1"/>
    </source>
</evidence>
<comment type="subcellular location">
    <subcellularLocation>
        <location evidence="1">Cell envelope</location>
    </subcellularLocation>
</comment>
<dbReference type="PANTHER" id="PTHR42852:SF6">
    <property type="entry name" value="THIOL:DISULFIDE INTERCHANGE PROTEIN DSBE"/>
    <property type="match status" value="1"/>
</dbReference>
<feature type="transmembrane region" description="Helical" evidence="5">
    <location>
        <begin position="7"/>
        <end position="31"/>
    </location>
</feature>
<dbReference type="Pfam" id="PF08534">
    <property type="entry name" value="Redoxin"/>
    <property type="match status" value="1"/>
</dbReference>
<accession>A0A5B8W7H6</accession>
<keyword evidence="3" id="KW-1015">Disulfide bond</keyword>
<sequence>MIRSSNFWIGAILLACVPLLIVDIGTHYLAWQTEVREQVIYAVQDVYNFSKQDKAAILDKAFDRNQTLTLLIAFKAFFSLLLLIAGIYMLSKFVKTNKTDFFKSLVHIVSMAIVFLGLKLLGVTVFNTPQGVKFIDINYGNASFKKLIADNFKGKVVYVDFWGTTCGPCLAEFENFTQPLKSRYKTNANIAYLYLSRGNRYLWKQQIEKYKLDGSHIFLDDKTYDNLYHNALGNDTAMVYMPRYLITSKAGSVVISAAKSPGDKQQLYEQLDMYLNQQ</sequence>
<reference evidence="7 8" key="1">
    <citation type="journal article" date="2013" name="J. Microbiol.">
        <title>Mucilaginibacter ginsenosidivorax sp. nov., with ginsenoside converting activity isolated from sediment.</title>
        <authorList>
            <person name="Kim J.K."/>
            <person name="Choi T.E."/>
            <person name="Liu Q.M."/>
            <person name="Park H.Y."/>
            <person name="Yi T.H."/>
            <person name="Yoon M.H."/>
            <person name="Kim S.C."/>
            <person name="Im W.T."/>
        </authorList>
    </citation>
    <scope>NUCLEOTIDE SEQUENCE [LARGE SCALE GENOMIC DNA]</scope>
    <source>
        <strain evidence="7 8">KHI28</strain>
    </source>
</reference>
<evidence type="ECO:0000256" key="1">
    <source>
        <dbReference type="ARBA" id="ARBA00004196"/>
    </source>
</evidence>
<dbReference type="GO" id="GO:0016491">
    <property type="term" value="F:oxidoreductase activity"/>
    <property type="evidence" value="ECO:0007669"/>
    <property type="project" value="InterPro"/>
</dbReference>
<protein>
    <submittedName>
        <fullName evidence="7">Redoxin domain-containing protein</fullName>
    </submittedName>
</protein>
<dbReference type="InterPro" id="IPR036249">
    <property type="entry name" value="Thioredoxin-like_sf"/>
</dbReference>
<name>A0A5B8W7H6_9SPHI</name>
<dbReference type="Gene3D" id="3.40.30.10">
    <property type="entry name" value="Glutaredoxin"/>
    <property type="match status" value="1"/>
</dbReference>
<dbReference type="AlphaFoldDB" id="A0A5B8W7H6"/>
<evidence type="ECO:0000259" key="6">
    <source>
        <dbReference type="PROSITE" id="PS51352"/>
    </source>
</evidence>
<gene>
    <name evidence="7" type="ORF">FSB76_29235</name>
</gene>
<dbReference type="InterPro" id="IPR013740">
    <property type="entry name" value="Redoxin"/>
</dbReference>
<organism evidence="7 8">
    <name type="scientific">Mucilaginibacter ginsenosidivorax</name>
    <dbReference type="NCBI Taxonomy" id="862126"/>
    <lineage>
        <taxon>Bacteria</taxon>
        <taxon>Pseudomonadati</taxon>
        <taxon>Bacteroidota</taxon>
        <taxon>Sphingobacteriia</taxon>
        <taxon>Sphingobacteriales</taxon>
        <taxon>Sphingobacteriaceae</taxon>
        <taxon>Mucilaginibacter</taxon>
    </lineage>
</organism>
<proteinExistence type="predicted"/>
<dbReference type="PANTHER" id="PTHR42852">
    <property type="entry name" value="THIOL:DISULFIDE INTERCHANGE PROTEIN DSBE"/>
    <property type="match status" value="1"/>
</dbReference>
<evidence type="ECO:0000256" key="5">
    <source>
        <dbReference type="SAM" id="Phobius"/>
    </source>
</evidence>
<dbReference type="EMBL" id="CP042437">
    <property type="protein sequence ID" value="QEC79844.1"/>
    <property type="molecule type" value="Genomic_DNA"/>
</dbReference>
<evidence type="ECO:0000256" key="3">
    <source>
        <dbReference type="ARBA" id="ARBA00023157"/>
    </source>
</evidence>
<dbReference type="KEGG" id="mgk:FSB76_29235"/>
<dbReference type="RefSeq" id="WP_147059825.1">
    <property type="nucleotide sequence ID" value="NZ_CP042437.1"/>
</dbReference>
<feature type="domain" description="Thioredoxin" evidence="6">
    <location>
        <begin position="114"/>
        <end position="278"/>
    </location>
</feature>
<keyword evidence="2" id="KW-0201">Cytochrome c-type biogenesis</keyword>
<keyword evidence="8" id="KW-1185">Reference proteome</keyword>
<dbReference type="SUPFAM" id="SSF52833">
    <property type="entry name" value="Thioredoxin-like"/>
    <property type="match status" value="1"/>
</dbReference>
<keyword evidence="5" id="KW-1133">Transmembrane helix</keyword>
<dbReference type="GO" id="GO:0017004">
    <property type="term" value="P:cytochrome complex assembly"/>
    <property type="evidence" value="ECO:0007669"/>
    <property type="project" value="UniProtKB-KW"/>
</dbReference>
<dbReference type="PROSITE" id="PS51352">
    <property type="entry name" value="THIOREDOXIN_2"/>
    <property type="match status" value="1"/>
</dbReference>
<evidence type="ECO:0000256" key="2">
    <source>
        <dbReference type="ARBA" id="ARBA00022748"/>
    </source>
</evidence>
<dbReference type="OrthoDB" id="743079at2"/>
<keyword evidence="4" id="KW-0676">Redox-active center</keyword>
<evidence type="ECO:0000256" key="4">
    <source>
        <dbReference type="ARBA" id="ARBA00023284"/>
    </source>
</evidence>
<dbReference type="PROSITE" id="PS51257">
    <property type="entry name" value="PROKAR_LIPOPROTEIN"/>
    <property type="match status" value="1"/>
</dbReference>
<dbReference type="InterPro" id="IPR013766">
    <property type="entry name" value="Thioredoxin_domain"/>
</dbReference>
<keyword evidence="5" id="KW-0472">Membrane</keyword>
<keyword evidence="5" id="KW-0812">Transmembrane</keyword>
<feature type="transmembrane region" description="Helical" evidence="5">
    <location>
        <begin position="102"/>
        <end position="126"/>
    </location>
</feature>
<dbReference type="InterPro" id="IPR050553">
    <property type="entry name" value="Thioredoxin_ResA/DsbE_sf"/>
</dbReference>